<dbReference type="Pfam" id="PF18051">
    <property type="entry name" value="RPN1_C"/>
    <property type="match status" value="1"/>
</dbReference>
<evidence type="ECO:0000313" key="12">
    <source>
        <dbReference type="Proteomes" id="UP001431783"/>
    </source>
</evidence>
<dbReference type="GO" id="GO:0042176">
    <property type="term" value="P:regulation of protein catabolic process"/>
    <property type="evidence" value="ECO:0007669"/>
    <property type="project" value="InterPro"/>
</dbReference>
<dbReference type="InterPro" id="IPR002015">
    <property type="entry name" value="Proteasome/cyclosome_rpt"/>
</dbReference>
<dbReference type="Gene3D" id="1.25.10.10">
    <property type="entry name" value="Leucine-rich Repeat Variant"/>
    <property type="match status" value="1"/>
</dbReference>
<keyword evidence="12" id="KW-1185">Reference proteome</keyword>
<evidence type="ECO:0000256" key="7">
    <source>
        <dbReference type="ARBA" id="ARBA00046857"/>
    </source>
</evidence>
<evidence type="ECO:0000256" key="6">
    <source>
        <dbReference type="ARBA" id="ARBA00022942"/>
    </source>
</evidence>
<comment type="similarity">
    <text evidence="3 8">Belongs to the proteasome subunit S2 family.</text>
</comment>
<evidence type="ECO:0000256" key="4">
    <source>
        <dbReference type="ARBA" id="ARBA00014928"/>
    </source>
</evidence>
<dbReference type="Proteomes" id="UP001431783">
    <property type="component" value="Unassembled WGS sequence"/>
</dbReference>
<dbReference type="SUPFAM" id="SSF48371">
    <property type="entry name" value="ARM repeat"/>
    <property type="match status" value="1"/>
</dbReference>
<dbReference type="GO" id="GO:0030234">
    <property type="term" value="F:enzyme regulator activity"/>
    <property type="evidence" value="ECO:0007669"/>
    <property type="project" value="UniProtKB-UniRule"/>
</dbReference>
<evidence type="ECO:0000256" key="1">
    <source>
        <dbReference type="ARBA" id="ARBA00002362"/>
    </source>
</evidence>
<dbReference type="PANTHER" id="PTHR10943">
    <property type="entry name" value="26S PROTEASOME NON-ATPASE REGULATORY SUBUNIT"/>
    <property type="match status" value="1"/>
</dbReference>
<evidence type="ECO:0000259" key="10">
    <source>
        <dbReference type="Pfam" id="PF18051"/>
    </source>
</evidence>
<dbReference type="PANTHER" id="PTHR10943:SF1">
    <property type="entry name" value="26S PROTEASOME NON-ATPASE REGULATORY SUBUNIT 2"/>
    <property type="match status" value="1"/>
</dbReference>
<evidence type="ECO:0000259" key="9">
    <source>
        <dbReference type="Pfam" id="PF17781"/>
    </source>
</evidence>
<dbReference type="GO" id="GO:0008540">
    <property type="term" value="C:proteasome regulatory particle, base subcomplex"/>
    <property type="evidence" value="ECO:0007669"/>
    <property type="project" value="UniProtKB-UniRule"/>
</dbReference>
<dbReference type="InterPro" id="IPR040892">
    <property type="entry name" value="RPN1_N"/>
</dbReference>
<keyword evidence="5" id="KW-0677">Repeat</keyword>
<name>A0AAW1UXG8_9CUCU</name>
<dbReference type="InterPro" id="IPR016643">
    <property type="entry name" value="26S_Psome_Rpn1"/>
</dbReference>
<proteinExistence type="inferred from homology"/>
<evidence type="ECO:0000313" key="11">
    <source>
        <dbReference type="EMBL" id="KAK9888117.1"/>
    </source>
</evidence>
<comment type="caution">
    <text evidence="11">The sequence shown here is derived from an EMBL/GenBank/DDBJ whole genome shotgun (WGS) entry which is preliminary data.</text>
</comment>
<dbReference type="FunFam" id="1.25.10.10:FF:000026">
    <property type="entry name" value="26S proteasome non-ATPase regulatory subunit 2"/>
    <property type="match status" value="1"/>
</dbReference>
<dbReference type="AlphaFoldDB" id="A0AAW1UXG8"/>
<evidence type="ECO:0000256" key="5">
    <source>
        <dbReference type="ARBA" id="ARBA00022737"/>
    </source>
</evidence>
<dbReference type="Pfam" id="PF17781">
    <property type="entry name" value="RPN1_RPN2_N"/>
    <property type="match status" value="1"/>
</dbReference>
<dbReference type="GO" id="GO:0034515">
    <property type="term" value="C:proteasome storage granule"/>
    <property type="evidence" value="ECO:0007669"/>
    <property type="project" value="TreeGrafter"/>
</dbReference>
<gene>
    <name evidence="11" type="ORF">WA026_000390</name>
</gene>
<comment type="subunit">
    <text evidence="7">Component of the 19S proteasome regulatory particle complex. The 26S proteasome consists of a 20S core particle (CP) and two 19S regulatory subunits (RP). The regulatory particle is made of a lid composed of 9 subunits, a base containing 6 ATPases and few additional components including PSMD2. Interacts with RPGRIP1L. Interacts with CRY1 in a KDM8-dependent manner. Interacts (via C-terminus) with phosphatase UBLCP1 (via ubiquitin-like domain); the interaction recruits UBLCP1 to the 19S regulatory particle where it dephosphorylates 19S subunit PSMC2/RPT1 which impairs PSMC2 ATPase activity and disrupts 26S proteasome assembly.</text>
</comment>
<dbReference type="InterPro" id="IPR041433">
    <property type="entry name" value="RPN1_C"/>
</dbReference>
<comment type="function">
    <text evidence="2">Binds to the intracellular domain of tumor necrosis factor type 1 receptor. The binding domain of TRAP1 and TRAP2 resides outside the death domain of TNFR1.</text>
</comment>
<accession>A0AAW1UXG8</accession>
<comment type="function">
    <text evidence="1 8">Component of the 26S proteasome, a multiprotein complex involved in the ATP-dependent degradation of ubiquitinated proteins. This complex plays a key role in the maintenance of protein homeostasis by removing misfolded or damaged proteins, which could impair cellular functions, and by removing proteins whose functions are no longer required. Therefore, the proteasome participates in numerous cellular processes, including cell cycle progression, apoptosis, or DNA damage repair.</text>
</comment>
<dbReference type="Pfam" id="PF01851">
    <property type="entry name" value="PC_rep"/>
    <property type="match status" value="1"/>
</dbReference>
<dbReference type="InterPro" id="IPR011989">
    <property type="entry name" value="ARM-like"/>
</dbReference>
<dbReference type="GO" id="GO:0005634">
    <property type="term" value="C:nucleus"/>
    <property type="evidence" value="ECO:0007669"/>
    <property type="project" value="TreeGrafter"/>
</dbReference>
<evidence type="ECO:0000256" key="8">
    <source>
        <dbReference type="PIRNR" id="PIRNR015965"/>
    </source>
</evidence>
<dbReference type="EMBL" id="JARQZJ010000121">
    <property type="protein sequence ID" value="KAK9888117.1"/>
    <property type="molecule type" value="Genomic_DNA"/>
</dbReference>
<sequence length="880" mass="97371">MTAAVDEKPVVEVETEEDKELQNELKLLVERTTDKDVKLIGPALDMLKYIIRTSTTSMTSVPKPLKYLSPYYISLKNTHRLMPPGPNKKNLADIISVLALGTAGGDIARKELDCLHYCLAGSMTNIGDWGHEYIRQLENEIVQKWSDEKTNEVLLPLIKDIMTFNCSHHAEIQGCDLLMEIDQLNLLQQYVTEDTYERMCLYLTSCTKYVDVLEANKIMDLVAEQYMKFKVYSRALVIALQSNNDKMVKEIFKICKDKVILYQLAFICGRHLYQVEIEPEGELSEDLISILGNNHLSSNFLAFARELDIAEPKTPEDVYKTWLEPTTPYFSIVGENLDSARQNLASSFVNGFVNAGFGCDKLLTTEGSSKWIYRNKDHGMLSATASLGMLHLWDVDGGLTPIDKYLYSTEDYIKSGALLALGIVNCRVRNECDPALALLSDYVINTNTTYQTGAILGIGLAYVGTAREDVLDLLSPIIQSCESVEILGITSLSCGLIALGRSKHGTITNILSKIIEMNNNEQLRSPYMRLAALGVALCYMGCKDAIEVPQAAMDVFEEPFRTMIQTMLQMCAYSGTGDVLVVQELLRIVEEKITCRDDKLRDKFKKDANHKRKDRKNNLEWDYCMGQAVAVLAVAAVSKGEEIGAEMVQRIFGHIGRYGEPVVRKTVPLAIALTSVSNPQLAVIDILTKYSHDSDDDVACNAIFGLGFVGAGTNNARLAAGLRQMAVFHAKNPSQLFMVRLSQGLLHLGKGTMTLSPLHTDRQLVDPVAMAGLLVPLVALVEPHSLILGKAHYLLYSLVAAMQPRWLLTLGEDLQPLNVTVRVGQAVDVVGKAGTPKTIAGIHTHSTPVLLTAGERAELVTDEYIVYSPTLDGICVLKKT</sequence>
<feature type="domain" description="26S proteasome non-ATPase regulatory subunit RPN1 C-terminal" evidence="10">
    <location>
        <begin position="830"/>
        <end position="879"/>
    </location>
</feature>
<feature type="domain" description="RPN1 N-terminal" evidence="9">
    <location>
        <begin position="25"/>
        <end position="324"/>
    </location>
</feature>
<evidence type="ECO:0000256" key="3">
    <source>
        <dbReference type="ARBA" id="ARBA00005460"/>
    </source>
</evidence>
<keyword evidence="6 8" id="KW-0647">Proteasome</keyword>
<dbReference type="PIRSF" id="PIRSF015965">
    <property type="entry name" value="26S_Psome_Rpn1"/>
    <property type="match status" value="1"/>
</dbReference>
<dbReference type="InterPro" id="IPR016024">
    <property type="entry name" value="ARM-type_fold"/>
</dbReference>
<protein>
    <recommendedName>
        <fullName evidence="4 8">26S proteasome non-ATPase regulatory subunit 2</fullName>
    </recommendedName>
</protein>
<evidence type="ECO:0000256" key="2">
    <source>
        <dbReference type="ARBA" id="ARBA00004031"/>
    </source>
</evidence>
<reference evidence="11 12" key="1">
    <citation type="submission" date="2023-03" db="EMBL/GenBank/DDBJ databases">
        <title>Genome insight into feeding habits of ladybird beetles.</title>
        <authorList>
            <person name="Li H.-S."/>
            <person name="Huang Y.-H."/>
            <person name="Pang H."/>
        </authorList>
    </citation>
    <scope>NUCLEOTIDE SEQUENCE [LARGE SCALE GENOMIC DNA]</scope>
    <source>
        <strain evidence="11">SYSU_2023b</strain>
        <tissue evidence="11">Whole body</tissue>
    </source>
</reference>
<dbReference type="GO" id="GO:0043161">
    <property type="term" value="P:proteasome-mediated ubiquitin-dependent protein catabolic process"/>
    <property type="evidence" value="ECO:0007669"/>
    <property type="project" value="TreeGrafter"/>
</dbReference>
<organism evidence="11 12">
    <name type="scientific">Henosepilachna vigintioctopunctata</name>
    <dbReference type="NCBI Taxonomy" id="420089"/>
    <lineage>
        <taxon>Eukaryota</taxon>
        <taxon>Metazoa</taxon>
        <taxon>Ecdysozoa</taxon>
        <taxon>Arthropoda</taxon>
        <taxon>Hexapoda</taxon>
        <taxon>Insecta</taxon>
        <taxon>Pterygota</taxon>
        <taxon>Neoptera</taxon>
        <taxon>Endopterygota</taxon>
        <taxon>Coleoptera</taxon>
        <taxon>Polyphaga</taxon>
        <taxon>Cucujiformia</taxon>
        <taxon>Coccinelloidea</taxon>
        <taxon>Coccinellidae</taxon>
        <taxon>Epilachninae</taxon>
        <taxon>Epilachnini</taxon>
        <taxon>Henosepilachna</taxon>
    </lineage>
</organism>